<dbReference type="GO" id="GO:0000049">
    <property type="term" value="F:tRNA binding"/>
    <property type="evidence" value="ECO:0007669"/>
    <property type="project" value="UniProtKB-UniRule"/>
</dbReference>
<name>A0A398B0X1_9BACI</name>
<comment type="subunit">
    <text evidence="7">Part of the 50S ribosomal subunit; part of the 5S rRNA/L5/L18/L25 subcomplex. Contacts the 5S rRNA and the P site tRNA. Forms a bridge to the 30S subunit in the 70S ribosome.</text>
</comment>
<dbReference type="InterPro" id="IPR020930">
    <property type="entry name" value="Ribosomal_uL5_bac-type"/>
</dbReference>
<dbReference type="Gene3D" id="3.30.1440.10">
    <property type="match status" value="1"/>
</dbReference>
<comment type="function">
    <text evidence="7">This is 1 of the proteins that bind and probably mediate the attachment of the 5S RNA into the large ribosomal subunit, where it forms part of the central protuberance. In the 70S ribosome it contacts protein S13 of the 30S subunit (bridge B1b), connecting the 2 subunits; this bridge is implicated in subunit movement. Contacts the P site tRNA; the 5S rRNA and some of its associated proteins might help stabilize positioning of ribosome-bound tRNAs.</text>
</comment>
<dbReference type="PROSITE" id="PS00358">
    <property type="entry name" value="RIBOSOMAL_L5"/>
    <property type="match status" value="1"/>
</dbReference>
<keyword evidence="7" id="KW-0699">rRNA-binding</keyword>
<dbReference type="Pfam" id="PF00673">
    <property type="entry name" value="Ribosomal_L5_C"/>
    <property type="match status" value="1"/>
</dbReference>
<dbReference type="InterPro" id="IPR022803">
    <property type="entry name" value="Ribosomal_uL5_dom_sf"/>
</dbReference>
<evidence type="ECO:0000256" key="4">
    <source>
        <dbReference type="ARBA" id="ARBA00023274"/>
    </source>
</evidence>
<dbReference type="AlphaFoldDB" id="A0A398B0X1"/>
<organism evidence="11 12">
    <name type="scientific">Peribacillus asahii</name>
    <dbReference type="NCBI Taxonomy" id="228899"/>
    <lineage>
        <taxon>Bacteria</taxon>
        <taxon>Bacillati</taxon>
        <taxon>Bacillota</taxon>
        <taxon>Bacilli</taxon>
        <taxon>Bacillales</taxon>
        <taxon>Bacillaceae</taxon>
        <taxon>Peribacillus</taxon>
    </lineage>
</organism>
<evidence type="ECO:0000259" key="10">
    <source>
        <dbReference type="Pfam" id="PF00673"/>
    </source>
</evidence>
<dbReference type="Pfam" id="PF00281">
    <property type="entry name" value="Ribosomal_L5"/>
    <property type="match status" value="1"/>
</dbReference>
<evidence type="ECO:0000256" key="3">
    <source>
        <dbReference type="ARBA" id="ARBA00022980"/>
    </source>
</evidence>
<evidence type="ECO:0000256" key="8">
    <source>
        <dbReference type="RuleBase" id="RU003930"/>
    </source>
</evidence>
<dbReference type="GO" id="GO:0006412">
    <property type="term" value="P:translation"/>
    <property type="evidence" value="ECO:0007669"/>
    <property type="project" value="UniProtKB-UniRule"/>
</dbReference>
<dbReference type="GO" id="GO:0019843">
    <property type="term" value="F:rRNA binding"/>
    <property type="evidence" value="ECO:0007669"/>
    <property type="project" value="UniProtKB-UniRule"/>
</dbReference>
<evidence type="ECO:0000313" key="11">
    <source>
        <dbReference type="EMBL" id="RID83412.1"/>
    </source>
</evidence>
<comment type="caution">
    <text evidence="11">The sequence shown here is derived from an EMBL/GenBank/DDBJ whole genome shotgun (WGS) entry which is preliminary data.</text>
</comment>
<dbReference type="Proteomes" id="UP000266016">
    <property type="component" value="Unassembled WGS sequence"/>
</dbReference>
<evidence type="ECO:0000313" key="12">
    <source>
        <dbReference type="Proteomes" id="UP000266016"/>
    </source>
</evidence>
<evidence type="ECO:0000259" key="9">
    <source>
        <dbReference type="Pfam" id="PF00281"/>
    </source>
</evidence>
<dbReference type="PIRSF" id="PIRSF002161">
    <property type="entry name" value="Ribosomal_L5"/>
    <property type="match status" value="1"/>
</dbReference>
<feature type="domain" description="Large ribosomal subunit protein uL5 C-terminal" evidence="10">
    <location>
        <begin position="84"/>
        <end position="177"/>
    </location>
</feature>
<dbReference type="GO" id="GO:0005840">
    <property type="term" value="C:ribosome"/>
    <property type="evidence" value="ECO:0007669"/>
    <property type="project" value="UniProtKB-KW"/>
</dbReference>
<keyword evidence="7" id="KW-0694">RNA-binding</keyword>
<reference evidence="11 12" key="1">
    <citation type="submission" date="2018-08" db="EMBL/GenBank/DDBJ databases">
        <title>Bacillus jemisoniae sp. nov., Bacillus chryseoplanitiae sp. nov., Bacillus resnikiae sp. nov., and Bacillus frankliniae sp. nov., isolated from Viking spacecraft and associated surfaces.</title>
        <authorList>
            <person name="Seuylemezian A."/>
            <person name="Vaishampayan P."/>
        </authorList>
    </citation>
    <scope>NUCLEOTIDE SEQUENCE [LARGE SCALE GENOMIC DNA]</scope>
    <source>
        <strain evidence="11 12">MA001</strain>
    </source>
</reference>
<feature type="domain" description="Large ribosomal subunit protein uL5 N-terminal" evidence="9">
    <location>
        <begin position="24"/>
        <end position="80"/>
    </location>
</feature>
<dbReference type="PANTHER" id="PTHR11994">
    <property type="entry name" value="60S RIBOSOMAL PROTEIN L11-RELATED"/>
    <property type="match status" value="1"/>
</dbReference>
<dbReference type="FunFam" id="3.30.1440.10:FF:000001">
    <property type="entry name" value="50S ribosomal protein L5"/>
    <property type="match status" value="1"/>
</dbReference>
<dbReference type="InterPro" id="IPR002132">
    <property type="entry name" value="Ribosomal_uL5"/>
</dbReference>
<dbReference type="RefSeq" id="WP_119118220.1">
    <property type="nucleotide sequence ID" value="NZ_QWVS01000034.1"/>
</dbReference>
<keyword evidence="2 7" id="KW-0820">tRNA-binding</keyword>
<keyword evidence="3 7" id="KW-0689">Ribosomal protein</keyword>
<dbReference type="GO" id="GO:0003735">
    <property type="term" value="F:structural constituent of ribosome"/>
    <property type="evidence" value="ECO:0007669"/>
    <property type="project" value="InterPro"/>
</dbReference>
<dbReference type="EMBL" id="QWVS01000034">
    <property type="protein sequence ID" value="RID83412.1"/>
    <property type="molecule type" value="Genomic_DNA"/>
</dbReference>
<dbReference type="HAMAP" id="MF_01333_B">
    <property type="entry name" value="Ribosomal_uL5_B"/>
    <property type="match status" value="1"/>
</dbReference>
<evidence type="ECO:0000256" key="2">
    <source>
        <dbReference type="ARBA" id="ARBA00022555"/>
    </source>
</evidence>
<dbReference type="InterPro" id="IPR020929">
    <property type="entry name" value="Ribosomal_uL5_CS"/>
</dbReference>
<protein>
    <recommendedName>
        <fullName evidence="5 7">Large ribosomal subunit protein uL5</fullName>
    </recommendedName>
</protein>
<evidence type="ECO:0000256" key="7">
    <source>
        <dbReference type="HAMAP-Rule" id="MF_01333"/>
    </source>
</evidence>
<evidence type="ECO:0000256" key="5">
    <source>
        <dbReference type="ARBA" id="ARBA00035245"/>
    </source>
</evidence>
<sequence length="179" mass="20099">MSRLREKYQNEITPSLMGKFNYQSVMQVPKIEKIVINMGVGDAVANSKALDVAVEELQQIAGQKPVVTKAKKSIAGFRLREGMPIGAKVTLRGERMYQFLDKLVSVSLPRVRDFRGVSKKSFDGRGNYTLGVKEQLIFPEIDYDKVSKVRGMDIVIVTTANTDEEARELLTQIGMPFQK</sequence>
<comment type="function">
    <text evidence="6">This is one of the proteins that bind and probably mediate the attachment of the 5S RNA into the large ribosomal subunit, where it forms part of the central protuberance. In the 70S ribosome it contacts protein S13 of the 30S subunit (bridge B1b), connecting the 2 subunits; this bridge is implicated in subunit movement. Contacts the P site tRNA; the 5S rRNA and some of its associated proteins might help stabilize positioning of ribosome-bound tRNAs.</text>
</comment>
<comment type="similarity">
    <text evidence="1 7 8">Belongs to the universal ribosomal protein uL5 family.</text>
</comment>
<dbReference type="SUPFAM" id="SSF55282">
    <property type="entry name" value="RL5-like"/>
    <property type="match status" value="1"/>
</dbReference>
<keyword evidence="12" id="KW-1185">Reference proteome</keyword>
<keyword evidence="4 7" id="KW-0687">Ribonucleoprotein</keyword>
<accession>A0A398B0X1</accession>
<proteinExistence type="inferred from homology"/>
<evidence type="ECO:0000256" key="6">
    <source>
        <dbReference type="ARBA" id="ARBA00058604"/>
    </source>
</evidence>
<dbReference type="InterPro" id="IPR031310">
    <property type="entry name" value="Ribosomal_uL5_N"/>
</dbReference>
<dbReference type="InterPro" id="IPR031309">
    <property type="entry name" value="Ribosomal_uL5_C"/>
</dbReference>
<gene>
    <name evidence="7" type="primary">rplE</name>
    <name evidence="11" type="ORF">D1953_16200</name>
</gene>
<evidence type="ECO:0000256" key="1">
    <source>
        <dbReference type="ARBA" id="ARBA00008553"/>
    </source>
</evidence>
<dbReference type="GO" id="GO:1990904">
    <property type="term" value="C:ribonucleoprotein complex"/>
    <property type="evidence" value="ECO:0007669"/>
    <property type="project" value="UniProtKB-KW"/>
</dbReference>
<dbReference type="NCBIfam" id="NF000585">
    <property type="entry name" value="PRK00010.1"/>
    <property type="match status" value="1"/>
</dbReference>